<dbReference type="RefSeq" id="XP_003561085.1">
    <property type="nucleotide sequence ID" value="XM_003561037.2"/>
</dbReference>
<evidence type="ECO:0000256" key="8">
    <source>
        <dbReference type="ARBA" id="ARBA00023015"/>
    </source>
</evidence>
<dbReference type="Pfam" id="PF05129">
    <property type="entry name" value="Zn_ribbon_Elf1"/>
    <property type="match status" value="1"/>
</dbReference>
<dbReference type="EnsemblPlants" id="KQK19552">
    <property type="protein sequence ID" value="KQK19552"/>
    <property type="gene ID" value="BRADI_1g48994v3"/>
</dbReference>
<evidence type="ECO:0000256" key="7">
    <source>
        <dbReference type="ARBA" id="ARBA00022833"/>
    </source>
</evidence>
<dbReference type="PROSITE" id="PS00195">
    <property type="entry name" value="GLUTAREDOXIN_1"/>
    <property type="match status" value="1"/>
</dbReference>
<dbReference type="Gramene" id="KQK19552">
    <property type="protein sequence ID" value="KQK19552"/>
    <property type="gene ID" value="BRADI_1g48994v3"/>
</dbReference>
<dbReference type="InterPro" id="IPR011767">
    <property type="entry name" value="GLR_AS"/>
</dbReference>
<dbReference type="GO" id="GO:0008023">
    <property type="term" value="C:transcription elongation factor complex"/>
    <property type="evidence" value="ECO:0000318"/>
    <property type="project" value="GO_Central"/>
</dbReference>
<dbReference type="PANTHER" id="PTHR20934:SF21">
    <property type="entry name" value="TRANSCRIPTION ELONGATION FACTOR 1 HOMOLOG"/>
    <property type="match status" value="1"/>
</dbReference>
<dbReference type="InterPro" id="IPR038567">
    <property type="entry name" value="T_Elf1_sf"/>
</dbReference>
<dbReference type="GeneID" id="100834870"/>
<dbReference type="EMBL" id="CM000880">
    <property type="protein sequence ID" value="PNT76509.1"/>
    <property type="molecule type" value="Genomic_DNA"/>
</dbReference>
<evidence type="ECO:0000313" key="14">
    <source>
        <dbReference type="Proteomes" id="UP000008810"/>
    </source>
</evidence>
<organism evidence="12">
    <name type="scientific">Brachypodium distachyon</name>
    <name type="common">Purple false brome</name>
    <name type="synonym">Trachynia distachya</name>
    <dbReference type="NCBI Taxonomy" id="15368"/>
    <lineage>
        <taxon>Eukaryota</taxon>
        <taxon>Viridiplantae</taxon>
        <taxon>Streptophyta</taxon>
        <taxon>Embryophyta</taxon>
        <taxon>Tracheophyta</taxon>
        <taxon>Spermatophyta</taxon>
        <taxon>Magnoliopsida</taxon>
        <taxon>Liliopsida</taxon>
        <taxon>Poales</taxon>
        <taxon>Poaceae</taxon>
        <taxon>BOP clade</taxon>
        <taxon>Pooideae</taxon>
        <taxon>Stipodae</taxon>
        <taxon>Brachypodieae</taxon>
        <taxon>Brachypodium</taxon>
    </lineage>
</organism>
<dbReference type="InterPro" id="IPR007808">
    <property type="entry name" value="Elf1"/>
</dbReference>
<comment type="similarity">
    <text evidence="3 11">Belongs to the ELOF1 family.</text>
</comment>
<evidence type="ECO:0000313" key="13">
    <source>
        <dbReference type="EnsemblPlants" id="KQK19552"/>
    </source>
</evidence>
<evidence type="ECO:0000256" key="11">
    <source>
        <dbReference type="RuleBase" id="RU364033"/>
    </source>
</evidence>
<protein>
    <recommendedName>
        <fullName evidence="4 11">Transcription elongation factor 1 homolog</fullName>
    </recommendedName>
</protein>
<reference evidence="12 13" key="1">
    <citation type="journal article" date="2010" name="Nature">
        <title>Genome sequencing and analysis of the model grass Brachypodium distachyon.</title>
        <authorList>
            <consortium name="International Brachypodium Initiative"/>
        </authorList>
    </citation>
    <scope>NUCLEOTIDE SEQUENCE [LARGE SCALE GENOMIC DNA]</scope>
    <source>
        <strain evidence="12">Bd21</strain>
        <strain evidence="13">cv. Bd21</strain>
    </source>
</reference>
<dbReference type="GO" id="GO:0006368">
    <property type="term" value="P:transcription elongation by RNA polymerase II"/>
    <property type="evidence" value="ECO:0000318"/>
    <property type="project" value="GO_Central"/>
</dbReference>
<dbReference type="GO" id="GO:0008270">
    <property type="term" value="F:zinc ion binding"/>
    <property type="evidence" value="ECO:0007669"/>
    <property type="project" value="UniProtKB-KW"/>
</dbReference>
<comment type="function">
    <text evidence="1 11">Transcription elongation factor implicated in the maintenance of proper chromatin structure in actively transcribed regions.</text>
</comment>
<dbReference type="PANTHER" id="PTHR20934">
    <property type="entry name" value="TRANSCRIPTION ELONGATION FACTOR 1 HOMOLOG"/>
    <property type="match status" value="1"/>
</dbReference>
<accession>A0A0Q3H955</accession>
<dbReference type="AlphaFoldDB" id="A0A0Q3H955"/>
<dbReference type="FunFam" id="2.20.25.190:FF:000001">
    <property type="entry name" value="Transcription elongation factor 1 homolog"/>
    <property type="match status" value="1"/>
</dbReference>
<dbReference type="EMBL" id="CM000880">
    <property type="protein sequence ID" value="KQK19552.1"/>
    <property type="molecule type" value="Genomic_DNA"/>
</dbReference>
<dbReference type="KEGG" id="bdi:100834870"/>
<dbReference type="EnsemblPlants" id="PNT76509">
    <property type="protein sequence ID" value="PNT76509"/>
    <property type="gene ID" value="BRADI_1g48994v3"/>
</dbReference>
<evidence type="ECO:0000256" key="2">
    <source>
        <dbReference type="ARBA" id="ARBA00004123"/>
    </source>
</evidence>
<keyword evidence="14" id="KW-1185">Reference proteome</keyword>
<dbReference type="Gene3D" id="2.20.25.190">
    <property type="match status" value="1"/>
</dbReference>
<keyword evidence="9 11" id="KW-0804">Transcription</keyword>
<sequence>MGKRKASVRSKMEPKKKVQKLATTFSCPFCNHADSVDCTIDLKLRIAEVACHVCKESYSTKAHELTEPIDVYSEWIDECEKVNVPLSDDHRDSSHDDNFV</sequence>
<evidence type="ECO:0000256" key="6">
    <source>
        <dbReference type="ARBA" id="ARBA00022771"/>
    </source>
</evidence>
<evidence type="ECO:0000256" key="4">
    <source>
        <dbReference type="ARBA" id="ARBA00014973"/>
    </source>
</evidence>
<keyword evidence="8 11" id="KW-0805">Transcription regulation</keyword>
<gene>
    <name evidence="13" type="primary">LOC100834870</name>
    <name evidence="12" type="ORF">BRADI_1g48994v3</name>
</gene>
<evidence type="ECO:0000256" key="1">
    <source>
        <dbReference type="ARBA" id="ARBA00003357"/>
    </source>
</evidence>
<keyword evidence="5 11" id="KW-0479">Metal-binding</keyword>
<dbReference type="GO" id="GO:0000993">
    <property type="term" value="F:RNA polymerase II complex binding"/>
    <property type="evidence" value="ECO:0000318"/>
    <property type="project" value="GO_Central"/>
</dbReference>
<evidence type="ECO:0000256" key="5">
    <source>
        <dbReference type="ARBA" id="ARBA00022723"/>
    </source>
</evidence>
<name>A0A0Q3H955_BRADI</name>
<reference evidence="12" key="2">
    <citation type="submission" date="2017-06" db="EMBL/GenBank/DDBJ databases">
        <title>WGS assembly of Brachypodium distachyon.</title>
        <authorList>
            <consortium name="The International Brachypodium Initiative"/>
            <person name="Lucas S."/>
            <person name="Harmon-Smith M."/>
            <person name="Lail K."/>
            <person name="Tice H."/>
            <person name="Grimwood J."/>
            <person name="Bruce D."/>
            <person name="Barry K."/>
            <person name="Shu S."/>
            <person name="Lindquist E."/>
            <person name="Wang M."/>
            <person name="Pitluck S."/>
            <person name="Vogel J.P."/>
            <person name="Garvin D.F."/>
            <person name="Mockler T.C."/>
            <person name="Schmutz J."/>
            <person name="Rokhsar D."/>
            <person name="Bevan M.W."/>
        </authorList>
    </citation>
    <scope>NUCLEOTIDE SEQUENCE</scope>
    <source>
        <strain evidence="12">Bd21</strain>
    </source>
</reference>
<keyword evidence="10 11" id="KW-0539">Nucleus</keyword>
<dbReference type="STRING" id="15368.A0A0Q3H955"/>
<evidence type="ECO:0000256" key="3">
    <source>
        <dbReference type="ARBA" id="ARBA00009730"/>
    </source>
</evidence>
<dbReference type="SUPFAM" id="SSF57783">
    <property type="entry name" value="Zinc beta-ribbon"/>
    <property type="match status" value="1"/>
</dbReference>
<evidence type="ECO:0000256" key="10">
    <source>
        <dbReference type="ARBA" id="ARBA00023242"/>
    </source>
</evidence>
<dbReference type="Proteomes" id="UP000008810">
    <property type="component" value="Chromosome 1"/>
</dbReference>
<keyword evidence="7 11" id="KW-0862">Zinc</keyword>
<dbReference type="Gramene" id="PNT76509">
    <property type="protein sequence ID" value="PNT76509"/>
    <property type="gene ID" value="BRADI_1g48994v3"/>
</dbReference>
<evidence type="ECO:0000313" key="12">
    <source>
        <dbReference type="EMBL" id="KQK19552.1"/>
    </source>
</evidence>
<evidence type="ECO:0000256" key="9">
    <source>
        <dbReference type="ARBA" id="ARBA00023163"/>
    </source>
</evidence>
<comment type="subcellular location">
    <subcellularLocation>
        <location evidence="2 11">Nucleus</location>
    </subcellularLocation>
</comment>
<keyword evidence="6 11" id="KW-0863">Zinc-finger</keyword>
<proteinExistence type="inferred from homology"/>
<dbReference type="OrthoDB" id="637156at2759"/>
<reference evidence="13" key="3">
    <citation type="submission" date="2018-08" db="UniProtKB">
        <authorList>
            <consortium name="EnsemblPlants"/>
        </authorList>
    </citation>
    <scope>IDENTIFICATION</scope>
    <source>
        <strain evidence="13">cv. Bd21</strain>
    </source>
</reference>